<evidence type="ECO:0000256" key="1">
    <source>
        <dbReference type="ARBA" id="ARBA00022448"/>
    </source>
</evidence>
<dbReference type="GO" id="GO:0016020">
    <property type="term" value="C:membrane"/>
    <property type="evidence" value="ECO:0007669"/>
    <property type="project" value="InterPro"/>
</dbReference>
<keyword evidence="1" id="KW-0813">Transport</keyword>
<gene>
    <name evidence="4" type="ORF">GPUH_LOCUS2023</name>
</gene>
<dbReference type="InterPro" id="IPR003439">
    <property type="entry name" value="ABC_transporter-like_ATP-bd"/>
</dbReference>
<dbReference type="Pfam" id="PF00005">
    <property type="entry name" value="ABC_tran"/>
    <property type="match status" value="1"/>
</dbReference>
<reference evidence="4 5" key="2">
    <citation type="submission" date="2018-11" db="EMBL/GenBank/DDBJ databases">
        <authorList>
            <consortium name="Pathogen Informatics"/>
        </authorList>
    </citation>
    <scope>NUCLEOTIDE SEQUENCE [LARGE SCALE GENOMIC DNA]</scope>
</reference>
<dbReference type="PANTHER" id="PTHR19229">
    <property type="entry name" value="ATP-BINDING CASSETTE TRANSPORTER SUBFAMILY A ABCA"/>
    <property type="match status" value="1"/>
</dbReference>
<evidence type="ECO:0000259" key="3">
    <source>
        <dbReference type="Pfam" id="PF00005"/>
    </source>
</evidence>
<name>A0A183CZY2_9BILA</name>
<accession>A0A183CZY2</accession>
<dbReference type="EMBL" id="UYRT01002795">
    <property type="protein sequence ID" value="VDK31542.1"/>
    <property type="molecule type" value="Genomic_DNA"/>
</dbReference>
<evidence type="ECO:0000313" key="5">
    <source>
        <dbReference type="Proteomes" id="UP000271098"/>
    </source>
</evidence>
<keyword evidence="2" id="KW-0677">Repeat</keyword>
<evidence type="ECO:0000256" key="2">
    <source>
        <dbReference type="ARBA" id="ARBA00022737"/>
    </source>
</evidence>
<dbReference type="GO" id="GO:0140359">
    <property type="term" value="F:ABC-type transporter activity"/>
    <property type="evidence" value="ECO:0007669"/>
    <property type="project" value="InterPro"/>
</dbReference>
<dbReference type="Gene3D" id="3.40.50.300">
    <property type="entry name" value="P-loop containing nucleotide triphosphate hydrolases"/>
    <property type="match status" value="1"/>
</dbReference>
<feature type="domain" description="ABC transporter" evidence="3">
    <location>
        <begin position="8"/>
        <end position="80"/>
    </location>
</feature>
<dbReference type="GO" id="GO:0016887">
    <property type="term" value="F:ATP hydrolysis activity"/>
    <property type="evidence" value="ECO:0007669"/>
    <property type="project" value="InterPro"/>
</dbReference>
<dbReference type="Proteomes" id="UP000271098">
    <property type="component" value="Unassembled WGS sequence"/>
</dbReference>
<protein>
    <submittedName>
        <fullName evidence="6">ABC transporter domain-containing protein</fullName>
    </submittedName>
</protein>
<evidence type="ECO:0000313" key="6">
    <source>
        <dbReference type="WBParaSite" id="GPUH_0000202801-mRNA-1"/>
    </source>
</evidence>
<dbReference type="GO" id="GO:0005319">
    <property type="term" value="F:lipid transporter activity"/>
    <property type="evidence" value="ECO:0007669"/>
    <property type="project" value="TreeGrafter"/>
</dbReference>
<proteinExistence type="predicted"/>
<dbReference type="WBParaSite" id="GPUH_0000202801-mRNA-1">
    <property type="protein sequence ID" value="GPUH_0000202801-mRNA-1"/>
    <property type="gene ID" value="GPUH_0000202801"/>
</dbReference>
<dbReference type="PANTHER" id="PTHR19229:SF36">
    <property type="entry name" value="ATP-BINDING CASSETTE SUB-FAMILY A MEMBER 2"/>
    <property type="match status" value="1"/>
</dbReference>
<evidence type="ECO:0000313" key="4">
    <source>
        <dbReference type="EMBL" id="VDK31542.1"/>
    </source>
</evidence>
<dbReference type="OrthoDB" id="416154at2759"/>
<dbReference type="InterPro" id="IPR027417">
    <property type="entry name" value="P-loop_NTPase"/>
</dbReference>
<dbReference type="InterPro" id="IPR026082">
    <property type="entry name" value="ABCA"/>
</dbReference>
<reference evidence="6" key="1">
    <citation type="submission" date="2016-06" db="UniProtKB">
        <authorList>
            <consortium name="WormBaseParasite"/>
        </authorList>
    </citation>
    <scope>IDENTIFICATION</scope>
</reference>
<keyword evidence="5" id="KW-1185">Reference proteome</keyword>
<organism evidence="6">
    <name type="scientific">Gongylonema pulchrum</name>
    <dbReference type="NCBI Taxonomy" id="637853"/>
    <lineage>
        <taxon>Eukaryota</taxon>
        <taxon>Metazoa</taxon>
        <taxon>Ecdysozoa</taxon>
        <taxon>Nematoda</taxon>
        <taxon>Chromadorea</taxon>
        <taxon>Rhabditida</taxon>
        <taxon>Spirurina</taxon>
        <taxon>Spiruromorpha</taxon>
        <taxon>Spiruroidea</taxon>
        <taxon>Gongylonematidae</taxon>
        <taxon>Gongylonema</taxon>
    </lineage>
</organism>
<sequence length="219" mass="24496">MFVGGEGLTVAEQLKFYGTLKGIPKARLKTEVEEMIEDLGLFDAQNKLASRLSGGTKRKLCIGIALIGGSKLIILDEPTAGVDAHARRTIWDLLLKHKEGRTLILSTHHMDEADVLANRIAIISEGQLRAAGSSLFLKKKFGKGLHLNILKKSSSTVDSVKSFLMDQTNKRCELVEEYDNEQLYRLPINLTAAELKRFAYIQFQEWTSSDFRTSKKKPC</sequence>
<dbReference type="GO" id="GO:0005524">
    <property type="term" value="F:ATP binding"/>
    <property type="evidence" value="ECO:0007669"/>
    <property type="project" value="InterPro"/>
</dbReference>
<dbReference type="SUPFAM" id="SSF52540">
    <property type="entry name" value="P-loop containing nucleoside triphosphate hydrolases"/>
    <property type="match status" value="1"/>
</dbReference>
<dbReference type="AlphaFoldDB" id="A0A183CZY2"/>